<feature type="domain" description="EGF-like" evidence="18">
    <location>
        <begin position="1557"/>
        <end position="1595"/>
    </location>
</feature>
<dbReference type="FunFam" id="2.60.40.60:FF:000013">
    <property type="entry name" value="Cadherin EGF LAG seven-pass G-type receptor"/>
    <property type="match status" value="2"/>
</dbReference>
<feature type="region of interest" description="Disordered" evidence="15">
    <location>
        <begin position="2343"/>
        <end position="2365"/>
    </location>
</feature>
<dbReference type="PROSITE" id="PS00232">
    <property type="entry name" value="CADHERIN_1"/>
    <property type="match status" value="8"/>
</dbReference>
<dbReference type="GO" id="GO:0005886">
    <property type="term" value="C:plasma membrane"/>
    <property type="evidence" value="ECO:0007669"/>
    <property type="project" value="UniProtKB-SubCell"/>
</dbReference>
<dbReference type="GO" id="GO:0007156">
    <property type="term" value="P:homophilic cell adhesion via plasma membrane adhesion molecules"/>
    <property type="evidence" value="ECO:0007669"/>
    <property type="project" value="InterPro"/>
</dbReference>
<feature type="disulfide bond" evidence="14">
    <location>
        <begin position="1566"/>
        <end position="1583"/>
    </location>
</feature>
<keyword evidence="12" id="KW-0325">Glycoprotein</keyword>
<evidence type="ECO:0000256" key="12">
    <source>
        <dbReference type="ARBA" id="ARBA00023180"/>
    </source>
</evidence>
<dbReference type="PROSITE" id="PS01187">
    <property type="entry name" value="EGF_CA"/>
    <property type="match status" value="1"/>
</dbReference>
<dbReference type="GO" id="GO:0007163">
    <property type="term" value="P:establishment or maintenance of cell polarity"/>
    <property type="evidence" value="ECO:0007669"/>
    <property type="project" value="UniProtKB-ARBA"/>
</dbReference>
<dbReference type="InterPro" id="IPR001791">
    <property type="entry name" value="Laminin_G"/>
</dbReference>
<keyword evidence="3 14" id="KW-0245">EGF-like domain</keyword>
<dbReference type="InterPro" id="IPR002126">
    <property type="entry name" value="Cadherin-like_dom"/>
</dbReference>
<feature type="region of interest" description="Disordered" evidence="15">
    <location>
        <begin position="2208"/>
        <end position="2256"/>
    </location>
</feature>
<dbReference type="InterPro" id="IPR000152">
    <property type="entry name" value="EGF-type_Asp/Asn_hydroxyl_site"/>
</dbReference>
<feature type="domain" description="Laminin G" evidence="17">
    <location>
        <begin position="1614"/>
        <end position="1792"/>
    </location>
</feature>
<dbReference type="FunFam" id="2.10.25.10:FF:000125">
    <property type="entry name" value="Neurogenic locus notch protein-like"/>
    <property type="match status" value="1"/>
</dbReference>
<dbReference type="Gene3D" id="2.60.120.200">
    <property type="match status" value="1"/>
</dbReference>
<dbReference type="SUPFAM" id="SSF49313">
    <property type="entry name" value="Cadherin-like"/>
    <property type="match status" value="13"/>
</dbReference>
<evidence type="ECO:0000313" key="21">
    <source>
        <dbReference type="Proteomes" id="UP001487740"/>
    </source>
</evidence>
<feature type="domain" description="Cadherin" evidence="19">
    <location>
        <begin position="1102"/>
        <end position="1206"/>
    </location>
</feature>
<dbReference type="InterPro" id="IPR018097">
    <property type="entry name" value="EGF_Ca-bd_CS"/>
</dbReference>
<feature type="domain" description="Cadherin" evidence="19">
    <location>
        <begin position="1"/>
        <end position="55"/>
    </location>
</feature>
<dbReference type="PROSITE" id="PS00010">
    <property type="entry name" value="ASX_HYDROXYL"/>
    <property type="match status" value="2"/>
</dbReference>
<organism evidence="20 21">
    <name type="scientific">Scylla paramamosain</name>
    <name type="common">Mud crab</name>
    <dbReference type="NCBI Taxonomy" id="85552"/>
    <lineage>
        <taxon>Eukaryota</taxon>
        <taxon>Metazoa</taxon>
        <taxon>Ecdysozoa</taxon>
        <taxon>Arthropoda</taxon>
        <taxon>Crustacea</taxon>
        <taxon>Multicrustacea</taxon>
        <taxon>Malacostraca</taxon>
        <taxon>Eumalacostraca</taxon>
        <taxon>Eucarida</taxon>
        <taxon>Decapoda</taxon>
        <taxon>Pleocyemata</taxon>
        <taxon>Brachyura</taxon>
        <taxon>Eubrachyura</taxon>
        <taxon>Portunoidea</taxon>
        <taxon>Portunidae</taxon>
        <taxon>Portuninae</taxon>
        <taxon>Scylla</taxon>
    </lineage>
</organism>
<evidence type="ECO:0000256" key="10">
    <source>
        <dbReference type="ARBA" id="ARBA00023136"/>
    </source>
</evidence>
<gene>
    <name evidence="20" type="ORF">O3P69_017661</name>
</gene>
<accession>A0AAW0TXP3</accession>
<evidence type="ECO:0000256" key="15">
    <source>
        <dbReference type="SAM" id="MobiDB-lite"/>
    </source>
</evidence>
<evidence type="ECO:0000256" key="6">
    <source>
        <dbReference type="ARBA" id="ARBA00022737"/>
    </source>
</evidence>
<dbReference type="GO" id="GO:0048513">
    <property type="term" value="P:animal organ development"/>
    <property type="evidence" value="ECO:0007669"/>
    <property type="project" value="UniProtKB-ARBA"/>
</dbReference>
<dbReference type="GO" id="GO:0005509">
    <property type="term" value="F:calcium ion binding"/>
    <property type="evidence" value="ECO:0007669"/>
    <property type="project" value="UniProtKB-UniRule"/>
</dbReference>
<dbReference type="FunFam" id="2.60.40.60:FF:000058">
    <property type="entry name" value="FAT atypical cadherin 3"/>
    <property type="match status" value="1"/>
</dbReference>
<feature type="disulfide bond" evidence="14">
    <location>
        <begin position="1935"/>
        <end position="1944"/>
    </location>
</feature>
<reference evidence="20 21" key="1">
    <citation type="submission" date="2023-03" db="EMBL/GenBank/DDBJ databases">
        <title>High-quality genome of Scylla paramamosain provides insights in environmental adaptation.</title>
        <authorList>
            <person name="Zhang L."/>
        </authorList>
    </citation>
    <scope>NUCLEOTIDE SEQUENCE [LARGE SCALE GENOMIC DNA]</scope>
    <source>
        <strain evidence="20">LZ_2023a</strain>
        <tissue evidence="20">Muscle</tissue>
    </source>
</reference>
<dbReference type="InterPro" id="IPR020894">
    <property type="entry name" value="Cadherin_CS"/>
</dbReference>
<evidence type="ECO:0000259" key="18">
    <source>
        <dbReference type="PROSITE" id="PS50026"/>
    </source>
</evidence>
<dbReference type="FunFam" id="2.60.40.60:FF:000026">
    <property type="entry name" value="FAT atypical cadherin 1"/>
    <property type="match status" value="1"/>
</dbReference>
<dbReference type="FunFam" id="2.60.40.60:FF:000021">
    <property type="entry name" value="FAT atypical cadherin 1"/>
    <property type="match status" value="1"/>
</dbReference>
<evidence type="ECO:0000256" key="3">
    <source>
        <dbReference type="ARBA" id="ARBA00022536"/>
    </source>
</evidence>
<keyword evidence="7 13" id="KW-0106">Calcium</keyword>
<comment type="caution">
    <text evidence="20">The sequence shown here is derived from an EMBL/GenBank/DDBJ whole genome shotgun (WGS) entry which is preliminary data.</text>
</comment>
<dbReference type="PANTHER" id="PTHR24026">
    <property type="entry name" value="FAT ATYPICAL CADHERIN-RELATED"/>
    <property type="match status" value="1"/>
</dbReference>
<feature type="domain" description="EGF-like" evidence="18">
    <location>
        <begin position="1836"/>
        <end position="1872"/>
    </location>
</feature>
<keyword evidence="8" id="KW-0130">Cell adhesion</keyword>
<dbReference type="InterPro" id="IPR015919">
    <property type="entry name" value="Cadherin-like_sf"/>
</dbReference>
<feature type="domain" description="Cadherin" evidence="19">
    <location>
        <begin position="265"/>
        <end position="367"/>
    </location>
</feature>
<keyword evidence="4 16" id="KW-0812">Transmembrane</keyword>
<keyword evidence="10 16" id="KW-0472">Membrane</keyword>
<feature type="domain" description="EGF-like" evidence="18">
    <location>
        <begin position="1909"/>
        <end position="1945"/>
    </location>
</feature>
<keyword evidence="9 16" id="KW-1133">Transmembrane helix</keyword>
<evidence type="ECO:0000256" key="16">
    <source>
        <dbReference type="SAM" id="Phobius"/>
    </source>
</evidence>
<dbReference type="PANTHER" id="PTHR24026:SF133">
    <property type="entry name" value="CADHERIN-RELATED FAMILY MEMBER 2"/>
    <property type="match status" value="1"/>
</dbReference>
<evidence type="ECO:0000256" key="11">
    <source>
        <dbReference type="ARBA" id="ARBA00023157"/>
    </source>
</evidence>
<feature type="compositionally biased region" description="Polar residues" evidence="15">
    <location>
        <begin position="2093"/>
        <end position="2115"/>
    </location>
</feature>
<feature type="domain" description="Cadherin" evidence="19">
    <location>
        <begin position="1207"/>
        <end position="1313"/>
    </location>
</feature>
<dbReference type="CDD" id="cd00110">
    <property type="entry name" value="LamG"/>
    <property type="match status" value="1"/>
</dbReference>
<dbReference type="FunFam" id="2.60.40.60:FF:000005">
    <property type="entry name" value="Protocadherin 9"/>
    <property type="match status" value="1"/>
</dbReference>
<feature type="domain" description="EGF-like" evidence="18">
    <location>
        <begin position="1873"/>
        <end position="1907"/>
    </location>
</feature>
<dbReference type="SUPFAM" id="SSF57196">
    <property type="entry name" value="EGF/Laminin"/>
    <property type="match status" value="4"/>
</dbReference>
<dbReference type="PROSITE" id="PS50025">
    <property type="entry name" value="LAM_G_DOMAIN"/>
    <property type="match status" value="1"/>
</dbReference>
<feature type="disulfide bond" evidence="14">
    <location>
        <begin position="1862"/>
        <end position="1871"/>
    </location>
</feature>
<evidence type="ECO:0000256" key="7">
    <source>
        <dbReference type="ARBA" id="ARBA00022837"/>
    </source>
</evidence>
<protein>
    <submittedName>
        <fullName evidence="20">Uncharacterized protein</fullName>
    </submittedName>
</protein>
<feature type="region of interest" description="Disordered" evidence="15">
    <location>
        <begin position="2287"/>
        <end position="2317"/>
    </location>
</feature>
<feature type="domain" description="EGF-like" evidence="18">
    <location>
        <begin position="1798"/>
        <end position="1834"/>
    </location>
</feature>
<feature type="domain" description="Cadherin" evidence="19">
    <location>
        <begin position="368"/>
        <end position="475"/>
    </location>
</feature>
<dbReference type="Pfam" id="PF02210">
    <property type="entry name" value="Laminin_G_2"/>
    <property type="match status" value="1"/>
</dbReference>
<dbReference type="Proteomes" id="UP001487740">
    <property type="component" value="Unassembled WGS sequence"/>
</dbReference>
<feature type="domain" description="Cadherin" evidence="19">
    <location>
        <begin position="895"/>
        <end position="996"/>
    </location>
</feature>
<dbReference type="EMBL" id="JARAKH010000023">
    <property type="protein sequence ID" value="KAK8392210.1"/>
    <property type="molecule type" value="Genomic_DNA"/>
</dbReference>
<evidence type="ECO:0000256" key="1">
    <source>
        <dbReference type="ARBA" id="ARBA00004251"/>
    </source>
</evidence>
<dbReference type="PROSITE" id="PS00022">
    <property type="entry name" value="EGF_1"/>
    <property type="match status" value="4"/>
</dbReference>
<feature type="disulfide bond" evidence="14">
    <location>
        <begin position="1824"/>
        <end position="1833"/>
    </location>
</feature>
<dbReference type="FunFam" id="2.60.40.60:FF:000084">
    <property type="entry name" value="FAT atypical cadherin 3"/>
    <property type="match status" value="1"/>
</dbReference>
<dbReference type="SMART" id="SM00282">
    <property type="entry name" value="LamG"/>
    <property type="match status" value="1"/>
</dbReference>
<dbReference type="SMART" id="SM00181">
    <property type="entry name" value="EGF"/>
    <property type="match status" value="6"/>
</dbReference>
<feature type="domain" description="Cadherin" evidence="19">
    <location>
        <begin position="577"/>
        <end position="684"/>
    </location>
</feature>
<dbReference type="InterPro" id="IPR013320">
    <property type="entry name" value="ConA-like_dom_sf"/>
</dbReference>
<dbReference type="Pfam" id="PF00028">
    <property type="entry name" value="Cadherin"/>
    <property type="match status" value="10"/>
</dbReference>
<feature type="transmembrane region" description="Helical" evidence="16">
    <location>
        <begin position="1959"/>
        <end position="1982"/>
    </location>
</feature>
<dbReference type="Pfam" id="PF00008">
    <property type="entry name" value="EGF"/>
    <property type="match status" value="3"/>
</dbReference>
<keyword evidence="6" id="KW-0677">Repeat</keyword>
<keyword evidence="21" id="KW-1185">Reference proteome</keyword>
<dbReference type="InterPro" id="IPR000742">
    <property type="entry name" value="EGF"/>
</dbReference>
<sequence length="2443" mass="269667">MEHEEGLIRVQDKLDYETKNAYQLTARATDSYSGKWAEVVVSIQVIDINDNPPVFLQHFYNITVSEATAIATPILSVTTTDADTGPNAGVTYGLLGLNGTQPKHFYMEPSSGVLILKQGLDRESTPVHHFLVQAVDMGTPQMSSTAHVLVTVLDMNDNPPVFEQQSQRCVVTESAARGHFVTLMSAADQDISDADKLTYSVVDGNDLQVFAINSGSGIVTVWNSQKLRETNHHVLNISVSDGVFTAYTRLLVSITPINAHSPTFKVAQYNAHIRENAGIKTTIAQVSARDVDSGQYGDVTYHFIGDNAHKFFRINENTGEVWTSEEFDREEVSELSFTVMAMDIGGRTGFTTLHIAVEDENDNKPVFVQSVYKAVVRANTTQGATVLRVEAEDPDVGSNGTVTYHFHISTLPDTMEAFSLDTTTGDVALKKNIEELGSSLFEFFVVGRDGGRPSLHSHVPVQVRIVDADMKVPEFLSKIYTLTVPEDTQPGTRIGSVGARFDGELEYSIEWGGHESSPPVSVSPLGSLTLTSLLDHEKDRRLSLIVTATPTDRPELASSTNVVLEVQDVNDESPAFESEKYYIAVAENTPSGSNVVKVCAHDGDTGSNSEIRYILEETTPLVEEPVFTLDPYSGWLSLNQELDAEQKSKYELTVIAKDNGVPQRTSTATVIINVIDYNDNPPQFASDNYHSSVREDALPGTVVVQMDVLDYDLGGEGIDTDVGQGITYYLTAGNALQHFHVRGGGQIYVAKALDRETVKNYALEVTATDGVFIAKAWVFIEVLDVNDNGPLCTTPQYHYSISEAASPGTHLLQVTASDPDLTSKPQFYLTGEGAGMFAMDLNTGQLSTAKPLDREEFPKYTLTATVKDGDRMDWECTCEVKIEVTDVNDNAPVFSLSTYSVNVPENSPENLLLLKVHASDPDQGVNRKVTYDLEGHDIFVLDPQTGILSVTETLDRETRAMYNLTVTAKDHGTPPLSSRTNILVLVSDENDNPPEFASLTYYTTVTENANLGTDIVRVLATSRDSGKNAEITYSIIGGNEHRKFDIHPKTGVVSIRESLDFERAYSYQLTVQATDGGEPPLSNHATVNVTVTDINDNHPVFLQNSYSVIVNEAAIMGQELIQVVASDMDSQANGRISYEIASGDPERQFTVNRVSGWISVAAPLDRESVSSYNLEIVALDHGIPQRSGSVSVYVEVSDANDNPPLFVETNHTAYVQEDKPEGYLIFKFEVKDDDDDAAMNGSPFTFEIHSGNNNNAFRITQEGELCTATKFNHKIQEHYRLQIRVYDNGRPPLFSETWIDVKIIEESRYRPVVFPLDVTVFVHTWEYEGGLLGKVKAADEDPIRPLGGLDEGAYTVNISVTDGKFTTFSKADVDVVNVTEEMVRSSVIIQLGGASPEEFLLSYRRSFHRAIKNLLNAKSRDVIILSLQDSPSRMRRDSRDSRKKTYQKPYRQAADLDVLFVVRKSEDDFYSRNLVRKKIFSGRQTLESVLGLQVMGVVEDECTADTCENGRCEEHVVLDDEQVNIVTDTLSFVSLHHHHEAKCVCSTGFTGARCNVVDNQCAHKPCPAFKTCVPDVSRLGFMCLCPEGLVGSECQQNKSSCILDSMRPECYSPVSPMSFKGKSYAQYSLHNPINRHFSFSLWFRTLHPSGNLMFTAGRIDYSILELKNGQLHYRWDLGSGEGRVVVKTLQVDDGRWHHVKLERYGSTADLVLDGHHRVQGSSPGSSDLLNLEKPHLYIGAEVRPWTGAQDPRQGLVGCVDNPKVDDIPLPLTHTASSKAAALTHLTHIVPLCQETLQPPGVCGSLPCLNGGTCEERGSSFICQCHHRFRGSRCETDSNPCASSPCLNNGYCINIGSTYMCECPPHVSGSRCQFMYCNPNPCLNRGVCEEGISGPICKCKGFTGPNCTVDINECATNPCRNGGTCINSYGTFRCMCLSNTTGMYCQEIKGSFFNIGLEEIIYIVIGIVAVIILGLIIVLAMHCRERRASRRRQLIEQTNHVILKPKNTDNHHNIYKRNSKMSNLEASQNPHGCTPRPDSYPTSPSEPAYMPLNNFDTIRSYGSAGDELENLPQYSRDFVQNISKPGSLYHHHTPQINPLGTLRGSTLGSTVSSTRGSALCSPGTATPVDTDSLHKPWKDALAHNLKDTYYENNKIQNDVKFRHNEYMGLKKLSIDSSARDDSSVRSGTSMDDLPGYHWDCSDWARPSQNPLPNIMEVPGGEVRDSSSYHSNESNESVVVEASKGQPLLPPVEGPVDPGRDMETLPADELISECDTEFELESRPDLDTSQLLEPHSDAGAESDASLFTPQPHRYETHPNQYLPHYQIGSETETEDERSKLLNSLDNPYSATYQPAPISHLPEDRHGVTYSPYRVRSNRRHDTVKRFSEFGGDMSVISGVDDEEEGASLWGGAASTTSASDLDNVCDIEDSEVNSEFENDEKVKKM</sequence>
<keyword evidence="2" id="KW-1003">Cell membrane</keyword>
<dbReference type="SMART" id="SM00179">
    <property type="entry name" value="EGF_CA"/>
    <property type="match status" value="4"/>
</dbReference>
<feature type="compositionally biased region" description="Low complexity" evidence="15">
    <location>
        <begin position="2226"/>
        <end position="2241"/>
    </location>
</feature>
<evidence type="ECO:0000256" key="9">
    <source>
        <dbReference type="ARBA" id="ARBA00022989"/>
    </source>
</evidence>
<feature type="domain" description="Cadherin" evidence="19">
    <location>
        <begin position="56"/>
        <end position="162"/>
    </location>
</feature>
<dbReference type="Gene3D" id="2.10.25.10">
    <property type="entry name" value="Laminin"/>
    <property type="match status" value="5"/>
</dbReference>
<evidence type="ECO:0000256" key="5">
    <source>
        <dbReference type="ARBA" id="ARBA00022729"/>
    </source>
</evidence>
<evidence type="ECO:0000256" key="13">
    <source>
        <dbReference type="PROSITE-ProRule" id="PRU00043"/>
    </source>
</evidence>
<comment type="caution">
    <text evidence="14">Lacks conserved residue(s) required for the propagation of feature annotation.</text>
</comment>
<comment type="subcellular location">
    <subcellularLocation>
        <location evidence="1">Cell membrane</location>
        <topology evidence="1">Single-pass type I membrane protein</topology>
    </subcellularLocation>
</comment>
<dbReference type="CDD" id="cd00054">
    <property type="entry name" value="EGF_CA"/>
    <property type="match status" value="4"/>
</dbReference>
<evidence type="ECO:0000256" key="14">
    <source>
        <dbReference type="PROSITE-ProRule" id="PRU00076"/>
    </source>
</evidence>
<dbReference type="CDD" id="cd11304">
    <property type="entry name" value="Cadherin_repeat"/>
    <property type="match status" value="13"/>
</dbReference>
<dbReference type="PROSITE" id="PS50268">
    <property type="entry name" value="CADHERIN_2"/>
    <property type="match status" value="13"/>
</dbReference>
<proteinExistence type="predicted"/>
<dbReference type="Gene3D" id="2.60.40.60">
    <property type="entry name" value="Cadherins"/>
    <property type="match status" value="13"/>
</dbReference>
<dbReference type="InterPro" id="IPR001881">
    <property type="entry name" value="EGF-like_Ca-bd_dom"/>
</dbReference>
<dbReference type="PRINTS" id="PR00205">
    <property type="entry name" value="CADHERIN"/>
</dbReference>
<evidence type="ECO:0000256" key="2">
    <source>
        <dbReference type="ARBA" id="ARBA00022475"/>
    </source>
</evidence>
<dbReference type="SMART" id="SM00112">
    <property type="entry name" value="CA"/>
    <property type="match status" value="13"/>
</dbReference>
<feature type="domain" description="Cadherin" evidence="19">
    <location>
        <begin position="997"/>
        <end position="1101"/>
    </location>
</feature>
<dbReference type="PROSITE" id="PS50026">
    <property type="entry name" value="EGF_3"/>
    <property type="match status" value="5"/>
</dbReference>
<feature type="domain" description="Cadherin" evidence="19">
    <location>
        <begin position="163"/>
        <end position="264"/>
    </location>
</feature>
<dbReference type="GO" id="GO:0001736">
    <property type="term" value="P:establishment of planar polarity"/>
    <property type="evidence" value="ECO:0007669"/>
    <property type="project" value="UniProtKB-ARBA"/>
</dbReference>
<feature type="domain" description="Cadherin" evidence="19">
    <location>
        <begin position="685"/>
        <end position="797"/>
    </location>
</feature>
<dbReference type="GO" id="GO:0030855">
    <property type="term" value="P:epithelial cell differentiation"/>
    <property type="evidence" value="ECO:0007669"/>
    <property type="project" value="UniProtKB-ARBA"/>
</dbReference>
<dbReference type="GO" id="GO:0007424">
    <property type="term" value="P:open tracheal system development"/>
    <property type="evidence" value="ECO:0007669"/>
    <property type="project" value="UniProtKB-ARBA"/>
</dbReference>
<feature type="domain" description="Cadherin" evidence="19">
    <location>
        <begin position="793"/>
        <end position="894"/>
    </location>
</feature>
<evidence type="ECO:0000256" key="4">
    <source>
        <dbReference type="ARBA" id="ARBA00022692"/>
    </source>
</evidence>
<evidence type="ECO:0000313" key="20">
    <source>
        <dbReference type="EMBL" id="KAK8392210.1"/>
    </source>
</evidence>
<feature type="disulfide bond" evidence="14">
    <location>
        <begin position="1585"/>
        <end position="1594"/>
    </location>
</feature>
<evidence type="ECO:0000259" key="19">
    <source>
        <dbReference type="PROSITE" id="PS50268"/>
    </source>
</evidence>
<dbReference type="SUPFAM" id="SSF49899">
    <property type="entry name" value="Concanavalin A-like lectins/glucanases"/>
    <property type="match status" value="1"/>
</dbReference>
<dbReference type="FunFam" id="2.60.40.60:FF:000020">
    <property type="entry name" value="Dachsous cadherin-related 1b"/>
    <property type="match status" value="3"/>
</dbReference>
<name>A0AAW0TXP3_SCYPA</name>
<keyword evidence="5" id="KW-0732">Signal</keyword>
<feature type="region of interest" description="Disordered" evidence="15">
    <location>
        <begin position="2088"/>
        <end position="2131"/>
    </location>
</feature>
<evidence type="ECO:0000259" key="17">
    <source>
        <dbReference type="PROSITE" id="PS50025"/>
    </source>
</evidence>
<feature type="domain" description="Cadherin" evidence="19">
    <location>
        <begin position="476"/>
        <end position="576"/>
    </location>
</feature>
<keyword evidence="11 14" id="KW-1015">Disulfide bond</keyword>
<evidence type="ECO:0000256" key="8">
    <source>
        <dbReference type="ARBA" id="ARBA00022889"/>
    </source>
</evidence>
<feature type="region of interest" description="Disordered" evidence="15">
    <location>
        <begin position="2023"/>
        <end position="2042"/>
    </location>
</feature>